<dbReference type="AlphaFoldDB" id="A0A0K1JRW4"/>
<dbReference type="EMBL" id="KR057881">
    <property type="protein sequence ID" value="AKU19461.1"/>
    <property type="molecule type" value="Genomic_DNA"/>
</dbReference>
<keyword evidence="4" id="KW-0503">Monooxygenase</keyword>
<dbReference type="SUPFAM" id="SSF51679">
    <property type="entry name" value="Bacterial luciferase-like"/>
    <property type="match status" value="1"/>
</dbReference>
<protein>
    <recommendedName>
        <fullName evidence="5">Luciferase-like domain-containing protein</fullName>
    </recommendedName>
</protein>
<sequence>MVEFITMAPTFGDGQYVGTSNYNAQRLDAWSTTAEREPTLEYISRIAQAAEKGGFGTLLLPTGSSCLDSLIIATALIPATERLRFLFAVRPGFTAPSVFARQFASFDYLSGGRALVNIVTGGSPAELAGDGDFLDHATRYRRTDEFIRVLKRLFSEENFDHEGEFYKLKNASLYPKPIQKNPEIYFGGASEAGQAVAASVADVYMMWGETLDNIRERIGEIQRLAAVRNRKLSYSISFQVVLGDTEEQAWENANHLISKADPAVIQKKAEASDKGESVGLKRLHQLMLDSKENHFRIGPNLWAGLTQVLSGNSIALVGTPDQVADRIVEYVGLGFDKVLLRGFPHLETIEAVGRDVIPRVHAKLQKNEIPSERGVLH</sequence>
<evidence type="ECO:0000259" key="5">
    <source>
        <dbReference type="Pfam" id="PF00296"/>
    </source>
</evidence>
<dbReference type="InterPro" id="IPR011251">
    <property type="entry name" value="Luciferase-like_dom"/>
</dbReference>
<reference evidence="6" key="1">
    <citation type="journal article" date="2015" name="Biotechnol. Lett.">
        <title>Isolation and characterization of an interactive culture of two Paenibacillus species with moderately thermophilic desulfurization ability.</title>
        <authorList>
            <person name="Wang J."/>
            <person name="Davaadelger B."/>
            <person name="Salazar J.K."/>
            <person name="Butler R.R.III."/>
            <person name="Pombert J.F."/>
            <person name="Kilbane J.J."/>
            <person name="Stark B.C."/>
        </authorList>
    </citation>
    <scope>NUCLEOTIDE SEQUENCE</scope>
    <source>
        <strain evidence="6">32O-Y</strain>
    </source>
</reference>
<keyword evidence="1" id="KW-0285">Flavoprotein</keyword>
<proteinExistence type="predicted"/>
<accession>A0A0K1JRW4</accession>
<evidence type="ECO:0000256" key="1">
    <source>
        <dbReference type="ARBA" id="ARBA00022630"/>
    </source>
</evidence>
<dbReference type="Gene3D" id="3.20.20.30">
    <property type="entry name" value="Luciferase-like domain"/>
    <property type="match status" value="1"/>
</dbReference>
<evidence type="ECO:0000256" key="4">
    <source>
        <dbReference type="ARBA" id="ARBA00023033"/>
    </source>
</evidence>
<name>A0A0K1JRW4_9BACL</name>
<dbReference type="PANTHER" id="PTHR42847:SF4">
    <property type="entry name" value="ALKANESULFONATE MONOOXYGENASE-RELATED"/>
    <property type="match status" value="1"/>
</dbReference>
<dbReference type="Pfam" id="PF00296">
    <property type="entry name" value="Bac_luciferase"/>
    <property type="match status" value="1"/>
</dbReference>
<organism evidence="6">
    <name type="scientific">Paenibacillus sp. 32O-Y</name>
    <dbReference type="NCBI Taxonomy" id="1695219"/>
    <lineage>
        <taxon>Bacteria</taxon>
        <taxon>Bacillati</taxon>
        <taxon>Bacillota</taxon>
        <taxon>Bacilli</taxon>
        <taxon>Bacillales</taxon>
        <taxon>Paenibacillaceae</taxon>
        <taxon>Paenibacillus</taxon>
    </lineage>
</organism>
<dbReference type="InterPro" id="IPR036661">
    <property type="entry name" value="Luciferase-like_sf"/>
</dbReference>
<dbReference type="CDD" id="cd01094">
    <property type="entry name" value="Alkanesulfonate_monoxygenase"/>
    <property type="match status" value="1"/>
</dbReference>
<evidence type="ECO:0000256" key="3">
    <source>
        <dbReference type="ARBA" id="ARBA00023002"/>
    </source>
</evidence>
<dbReference type="GO" id="GO:0046306">
    <property type="term" value="P:alkanesulfonate catabolic process"/>
    <property type="evidence" value="ECO:0007669"/>
    <property type="project" value="TreeGrafter"/>
</dbReference>
<dbReference type="GO" id="GO:0008726">
    <property type="term" value="F:alkanesulfonate monooxygenase activity"/>
    <property type="evidence" value="ECO:0007669"/>
    <property type="project" value="TreeGrafter"/>
</dbReference>
<feature type="domain" description="Luciferase-like" evidence="5">
    <location>
        <begin position="27"/>
        <end position="336"/>
    </location>
</feature>
<evidence type="ECO:0000256" key="2">
    <source>
        <dbReference type="ARBA" id="ARBA00022643"/>
    </source>
</evidence>
<dbReference type="InterPro" id="IPR050172">
    <property type="entry name" value="SsuD_RutA_monooxygenase"/>
</dbReference>
<keyword evidence="2" id="KW-0288">FMN</keyword>
<evidence type="ECO:0000313" key="6">
    <source>
        <dbReference type="EMBL" id="AKU19461.1"/>
    </source>
</evidence>
<dbReference type="PANTHER" id="PTHR42847">
    <property type="entry name" value="ALKANESULFONATE MONOOXYGENASE"/>
    <property type="match status" value="1"/>
</dbReference>
<keyword evidence="3" id="KW-0560">Oxidoreductase</keyword>